<dbReference type="Pfam" id="PF08263">
    <property type="entry name" value="LRRNT_2"/>
    <property type="match status" value="1"/>
</dbReference>
<feature type="domain" description="Leucine-rich repeat-containing N-terminal plant-type" evidence="11">
    <location>
        <begin position="35"/>
        <end position="72"/>
    </location>
</feature>
<evidence type="ECO:0000256" key="8">
    <source>
        <dbReference type="ARBA" id="ARBA00023170"/>
    </source>
</evidence>
<dbReference type="RefSeq" id="XP_060670468.1">
    <property type="nucleotide sequence ID" value="XM_060814485.1"/>
</dbReference>
<evidence type="ECO:0000256" key="5">
    <source>
        <dbReference type="ARBA" id="ARBA00022737"/>
    </source>
</evidence>
<keyword evidence="9" id="KW-0325">Glycoprotein</keyword>
<keyword evidence="2" id="KW-0433">Leucine-rich repeat</keyword>
<keyword evidence="7" id="KW-0472">Membrane</keyword>
<dbReference type="PANTHER" id="PTHR48063:SF16">
    <property type="entry name" value="LRR RECEPTOR-LIKE SERINE_THREONINE-PROTEIN KINASE GSO1"/>
    <property type="match status" value="1"/>
</dbReference>
<evidence type="ECO:0000313" key="13">
    <source>
        <dbReference type="RefSeq" id="XP_060670468.1"/>
    </source>
</evidence>
<dbReference type="InterPro" id="IPR046956">
    <property type="entry name" value="RLP23-like"/>
</dbReference>
<dbReference type="InterPro" id="IPR032675">
    <property type="entry name" value="LRR_dom_sf"/>
</dbReference>
<comment type="subcellular location">
    <subcellularLocation>
        <location evidence="1">Membrane</location>
        <topology evidence="1">Single-pass type I membrane protein</topology>
    </subcellularLocation>
</comment>
<evidence type="ECO:0000256" key="10">
    <source>
        <dbReference type="SAM" id="SignalP"/>
    </source>
</evidence>
<keyword evidence="5" id="KW-0677">Repeat</keyword>
<accession>A0ABM4A155</accession>
<keyword evidence="3" id="KW-0812">Transmembrane</keyword>
<dbReference type="InterPro" id="IPR001611">
    <property type="entry name" value="Leu-rich_rpt"/>
</dbReference>
<keyword evidence="6" id="KW-1133">Transmembrane helix</keyword>
<evidence type="ECO:0000259" key="11">
    <source>
        <dbReference type="Pfam" id="PF08263"/>
    </source>
</evidence>
<dbReference type="PANTHER" id="PTHR48063">
    <property type="entry name" value="LRR RECEPTOR-LIKE KINASE"/>
    <property type="match status" value="1"/>
</dbReference>
<evidence type="ECO:0000256" key="4">
    <source>
        <dbReference type="ARBA" id="ARBA00022729"/>
    </source>
</evidence>
<feature type="signal peptide" evidence="10">
    <location>
        <begin position="1"/>
        <end position="28"/>
    </location>
</feature>
<dbReference type="SUPFAM" id="SSF52058">
    <property type="entry name" value="L domain-like"/>
    <property type="match status" value="1"/>
</dbReference>
<proteinExistence type="predicted"/>
<evidence type="ECO:0000256" key="1">
    <source>
        <dbReference type="ARBA" id="ARBA00004479"/>
    </source>
</evidence>
<evidence type="ECO:0000256" key="9">
    <source>
        <dbReference type="ARBA" id="ARBA00023180"/>
    </source>
</evidence>
<sequence>METVTWIPLLTLLILCFMAREFLPRIDAEMVNCLDSDKEALMDFKTDLHDPENRLSSWKGSNCCQWQGISCNNTTGAVIAVDLHNPHGSSSRHDFWSLSGEIRPSLTKLKSLRHLDLSFSTFNDNLIPEFFGYLKDLQYLNLSNAGFSGALPPNLGNLSSLQYLDIESLDLLVHNLEWVTGLVSLRHLIMNEVNLSMVGSNWIRTLNKLPFLTELHLSFCSLSGSIPPLTFVNITSLVVLDLSLNTFNSKIPDWPVNISSDVTLDISNSDLFGRIPLGFGELPNLQFLNLAENDNIRGSCNKLLMGRWEKIEVVNLFSNKLHGELPSSIGNSISERIILREGFQDPLANFAT</sequence>
<evidence type="ECO:0000256" key="2">
    <source>
        <dbReference type="ARBA" id="ARBA00022614"/>
    </source>
</evidence>
<dbReference type="Gene3D" id="3.80.10.10">
    <property type="entry name" value="Ribonuclease Inhibitor"/>
    <property type="match status" value="2"/>
</dbReference>
<evidence type="ECO:0000256" key="7">
    <source>
        <dbReference type="ARBA" id="ARBA00023136"/>
    </source>
</evidence>
<dbReference type="Proteomes" id="UP001652623">
    <property type="component" value="Chromosome 2"/>
</dbReference>
<keyword evidence="12" id="KW-1185">Reference proteome</keyword>
<protein>
    <submittedName>
        <fullName evidence="13">Receptor-like protein EIX2</fullName>
    </submittedName>
</protein>
<evidence type="ECO:0000313" key="12">
    <source>
        <dbReference type="Proteomes" id="UP001652623"/>
    </source>
</evidence>
<evidence type="ECO:0000256" key="3">
    <source>
        <dbReference type="ARBA" id="ARBA00022692"/>
    </source>
</evidence>
<evidence type="ECO:0000256" key="6">
    <source>
        <dbReference type="ARBA" id="ARBA00022989"/>
    </source>
</evidence>
<organism evidence="12 13">
    <name type="scientific">Ziziphus jujuba</name>
    <name type="common">Chinese jujube</name>
    <name type="synonym">Ziziphus sativa</name>
    <dbReference type="NCBI Taxonomy" id="326968"/>
    <lineage>
        <taxon>Eukaryota</taxon>
        <taxon>Viridiplantae</taxon>
        <taxon>Streptophyta</taxon>
        <taxon>Embryophyta</taxon>
        <taxon>Tracheophyta</taxon>
        <taxon>Spermatophyta</taxon>
        <taxon>Magnoliopsida</taxon>
        <taxon>eudicotyledons</taxon>
        <taxon>Gunneridae</taxon>
        <taxon>Pentapetalae</taxon>
        <taxon>rosids</taxon>
        <taxon>fabids</taxon>
        <taxon>Rosales</taxon>
        <taxon>Rhamnaceae</taxon>
        <taxon>Paliureae</taxon>
        <taxon>Ziziphus</taxon>
    </lineage>
</organism>
<reference evidence="13" key="1">
    <citation type="submission" date="2025-08" db="UniProtKB">
        <authorList>
            <consortium name="RefSeq"/>
        </authorList>
    </citation>
    <scope>IDENTIFICATION</scope>
    <source>
        <tissue evidence="13">Seedling</tissue>
    </source>
</reference>
<keyword evidence="8" id="KW-0675">Receptor</keyword>
<name>A0ABM4A155_ZIZJJ</name>
<dbReference type="InterPro" id="IPR013210">
    <property type="entry name" value="LRR_N_plant-typ"/>
</dbReference>
<dbReference type="Pfam" id="PF00560">
    <property type="entry name" value="LRR_1"/>
    <property type="match status" value="2"/>
</dbReference>
<keyword evidence="4 10" id="KW-0732">Signal</keyword>
<feature type="chain" id="PRO_5046728416" evidence="10">
    <location>
        <begin position="29"/>
        <end position="352"/>
    </location>
</feature>
<dbReference type="GeneID" id="132800545"/>
<gene>
    <name evidence="13" type="primary">LOC132800545</name>
</gene>